<dbReference type="InterPro" id="IPR017927">
    <property type="entry name" value="FAD-bd_FR_type"/>
</dbReference>
<evidence type="ECO:0000256" key="6">
    <source>
        <dbReference type="ARBA" id="ARBA00023002"/>
    </source>
</evidence>
<evidence type="ECO:0000313" key="10">
    <source>
        <dbReference type="EMBL" id="OHB18079.1"/>
    </source>
</evidence>
<dbReference type="InterPro" id="IPR017938">
    <property type="entry name" value="Riboflavin_synthase-like_b-brl"/>
</dbReference>
<gene>
    <name evidence="10" type="ORF">A2544_00590</name>
</gene>
<dbReference type="AlphaFoldDB" id="A0A1G2V8X1"/>
<dbReference type="SUPFAM" id="SSF63380">
    <property type="entry name" value="Riboflavin synthase domain-like"/>
    <property type="match status" value="1"/>
</dbReference>
<organism evidence="10 11">
    <name type="scientific">Candidatus Zambryskibacteria bacterium RIFOXYD2_FULL_43_10</name>
    <dbReference type="NCBI Taxonomy" id="1802782"/>
    <lineage>
        <taxon>Bacteria</taxon>
        <taxon>Candidatus Zambryskiibacteriota</taxon>
    </lineage>
</organism>
<keyword evidence="4" id="KW-0479">Metal-binding</keyword>
<evidence type="ECO:0000256" key="4">
    <source>
        <dbReference type="ARBA" id="ARBA00022723"/>
    </source>
</evidence>
<dbReference type="InterPro" id="IPR050415">
    <property type="entry name" value="MRET"/>
</dbReference>
<dbReference type="EMBL" id="MHWZ01000007">
    <property type="protein sequence ID" value="OHB18079.1"/>
    <property type="molecule type" value="Genomic_DNA"/>
</dbReference>
<keyword evidence="5" id="KW-0274">FAD</keyword>
<sequence length="230" mass="26080">MEENKTISTIKLISSRPEAGNVMTFVFETGELSWVAGQYQKYILPQAGTTKTETEHWFTIASAPTEGMIYLSTRISPSAFKQTLKTLTPGETIQRRSLKGNFTWEEESSRPVVLIAGGIGITPFRSILFERQVANKKLNATLLYFNRTDEIPFLEEFKTLAKKHTEFTLVPIVGESINVQNILSHVPQTTDQIFYLSGPEPMVERVGEELKRSGITLKQDWFSGYNENDY</sequence>
<accession>A0A1G2V8X1</accession>
<comment type="cofactor">
    <cofactor evidence="1">
        <name>FAD</name>
        <dbReference type="ChEBI" id="CHEBI:57692"/>
    </cofactor>
</comment>
<keyword evidence="7" id="KW-0408">Iron</keyword>
<evidence type="ECO:0000256" key="5">
    <source>
        <dbReference type="ARBA" id="ARBA00022827"/>
    </source>
</evidence>
<dbReference type="Gene3D" id="3.40.50.80">
    <property type="entry name" value="Nucleotide-binding domain of ferredoxin-NADP reductase (FNR) module"/>
    <property type="match status" value="1"/>
</dbReference>
<name>A0A1G2V8X1_9BACT</name>
<proteinExistence type="predicted"/>
<comment type="caution">
    <text evidence="10">The sequence shown here is derived from an EMBL/GenBank/DDBJ whole genome shotgun (WGS) entry which is preliminary data.</text>
</comment>
<evidence type="ECO:0000259" key="9">
    <source>
        <dbReference type="PROSITE" id="PS51384"/>
    </source>
</evidence>
<keyword evidence="2" id="KW-0285">Flavoprotein</keyword>
<dbReference type="InterPro" id="IPR001433">
    <property type="entry name" value="OxRdtase_FAD/NAD-bd"/>
</dbReference>
<evidence type="ECO:0000256" key="1">
    <source>
        <dbReference type="ARBA" id="ARBA00001974"/>
    </source>
</evidence>
<dbReference type="PANTHER" id="PTHR47354">
    <property type="entry name" value="NADH OXIDOREDUCTASE HCR"/>
    <property type="match status" value="1"/>
</dbReference>
<dbReference type="GO" id="GO:0046872">
    <property type="term" value="F:metal ion binding"/>
    <property type="evidence" value="ECO:0007669"/>
    <property type="project" value="UniProtKB-KW"/>
</dbReference>
<evidence type="ECO:0000256" key="3">
    <source>
        <dbReference type="ARBA" id="ARBA00022714"/>
    </source>
</evidence>
<dbReference type="CDD" id="cd00322">
    <property type="entry name" value="FNR_like"/>
    <property type="match status" value="1"/>
</dbReference>
<dbReference type="SUPFAM" id="SSF52343">
    <property type="entry name" value="Ferredoxin reductase-like, C-terminal NADP-linked domain"/>
    <property type="match status" value="1"/>
</dbReference>
<feature type="domain" description="FAD-binding FR-type" evidence="9">
    <location>
        <begin position="5"/>
        <end position="105"/>
    </location>
</feature>
<dbReference type="PANTHER" id="PTHR47354:SF8">
    <property type="entry name" value="1,2-PHENYLACETYL-COA EPOXIDASE, SUBUNIT E"/>
    <property type="match status" value="1"/>
</dbReference>
<dbReference type="GO" id="GO:0051537">
    <property type="term" value="F:2 iron, 2 sulfur cluster binding"/>
    <property type="evidence" value="ECO:0007669"/>
    <property type="project" value="UniProtKB-KW"/>
</dbReference>
<evidence type="ECO:0000313" key="11">
    <source>
        <dbReference type="Proteomes" id="UP000176868"/>
    </source>
</evidence>
<evidence type="ECO:0000256" key="7">
    <source>
        <dbReference type="ARBA" id="ARBA00023004"/>
    </source>
</evidence>
<dbReference type="GO" id="GO:0050660">
    <property type="term" value="F:flavin adenine dinucleotide binding"/>
    <property type="evidence" value="ECO:0007669"/>
    <property type="project" value="TreeGrafter"/>
</dbReference>
<protein>
    <recommendedName>
        <fullName evidence="9">FAD-binding FR-type domain-containing protein</fullName>
    </recommendedName>
</protein>
<keyword evidence="8" id="KW-0411">Iron-sulfur</keyword>
<keyword evidence="6" id="KW-0560">Oxidoreductase</keyword>
<keyword evidence="3" id="KW-0001">2Fe-2S</keyword>
<dbReference type="Gene3D" id="2.40.30.10">
    <property type="entry name" value="Translation factors"/>
    <property type="match status" value="1"/>
</dbReference>
<evidence type="ECO:0000256" key="2">
    <source>
        <dbReference type="ARBA" id="ARBA00022630"/>
    </source>
</evidence>
<evidence type="ECO:0000256" key="8">
    <source>
        <dbReference type="ARBA" id="ARBA00023014"/>
    </source>
</evidence>
<dbReference type="Proteomes" id="UP000176868">
    <property type="component" value="Unassembled WGS sequence"/>
</dbReference>
<dbReference type="InterPro" id="IPR039261">
    <property type="entry name" value="FNR_nucleotide-bd"/>
</dbReference>
<dbReference type="Pfam" id="PF00175">
    <property type="entry name" value="NAD_binding_1"/>
    <property type="match status" value="1"/>
</dbReference>
<dbReference type="STRING" id="1802782.A2544_00590"/>
<dbReference type="GO" id="GO:0016491">
    <property type="term" value="F:oxidoreductase activity"/>
    <property type="evidence" value="ECO:0007669"/>
    <property type="project" value="UniProtKB-KW"/>
</dbReference>
<reference evidence="10 11" key="1">
    <citation type="journal article" date="2016" name="Nat. Commun.">
        <title>Thousands of microbial genomes shed light on interconnected biogeochemical processes in an aquifer system.</title>
        <authorList>
            <person name="Anantharaman K."/>
            <person name="Brown C.T."/>
            <person name="Hug L.A."/>
            <person name="Sharon I."/>
            <person name="Castelle C.J."/>
            <person name="Probst A.J."/>
            <person name="Thomas B.C."/>
            <person name="Singh A."/>
            <person name="Wilkins M.J."/>
            <person name="Karaoz U."/>
            <person name="Brodie E.L."/>
            <person name="Williams K.H."/>
            <person name="Hubbard S.S."/>
            <person name="Banfield J.F."/>
        </authorList>
    </citation>
    <scope>NUCLEOTIDE SEQUENCE [LARGE SCALE GENOMIC DNA]</scope>
</reference>
<dbReference type="PROSITE" id="PS51384">
    <property type="entry name" value="FAD_FR"/>
    <property type="match status" value="1"/>
</dbReference>